<dbReference type="PROSITE" id="PS50943">
    <property type="entry name" value="HTH_CROC1"/>
    <property type="match status" value="1"/>
</dbReference>
<gene>
    <name evidence="2" type="ORF">UFOPK3124_00868</name>
</gene>
<dbReference type="SUPFAM" id="SSF47413">
    <property type="entry name" value="lambda repressor-like DNA-binding domains"/>
    <property type="match status" value="1"/>
</dbReference>
<dbReference type="CDD" id="cd00093">
    <property type="entry name" value="HTH_XRE"/>
    <property type="match status" value="1"/>
</dbReference>
<accession>A0A6J6ZAG4</accession>
<name>A0A6J6ZAG4_9ZZZZ</name>
<dbReference type="InterPro" id="IPR010982">
    <property type="entry name" value="Lambda_DNA-bd_dom_sf"/>
</dbReference>
<dbReference type="Pfam" id="PF01381">
    <property type="entry name" value="HTH_3"/>
    <property type="match status" value="1"/>
</dbReference>
<reference evidence="2" key="1">
    <citation type="submission" date="2020-05" db="EMBL/GenBank/DDBJ databases">
        <authorList>
            <person name="Chiriac C."/>
            <person name="Salcher M."/>
            <person name="Ghai R."/>
            <person name="Kavagutti S V."/>
        </authorList>
    </citation>
    <scope>NUCLEOTIDE SEQUENCE</scope>
</reference>
<organism evidence="2">
    <name type="scientific">freshwater metagenome</name>
    <dbReference type="NCBI Taxonomy" id="449393"/>
    <lineage>
        <taxon>unclassified sequences</taxon>
        <taxon>metagenomes</taxon>
        <taxon>ecological metagenomes</taxon>
    </lineage>
</organism>
<evidence type="ECO:0000259" key="1">
    <source>
        <dbReference type="PROSITE" id="PS50943"/>
    </source>
</evidence>
<dbReference type="InterPro" id="IPR001387">
    <property type="entry name" value="Cro/C1-type_HTH"/>
</dbReference>
<dbReference type="GO" id="GO:0003677">
    <property type="term" value="F:DNA binding"/>
    <property type="evidence" value="ECO:0007669"/>
    <property type="project" value="InterPro"/>
</dbReference>
<dbReference type="AlphaFoldDB" id="A0A6J6ZAG4"/>
<dbReference type="EMBL" id="CAFAAY010000066">
    <property type="protein sequence ID" value="CAB4817785.1"/>
    <property type="molecule type" value="Genomic_DNA"/>
</dbReference>
<protein>
    <submittedName>
        <fullName evidence="2">Unannotated protein</fullName>
    </submittedName>
</protein>
<sequence>MNNINLDLRSLGVTFRRERLAIGLTQAEVAKKAGLRRETIIQLESGASISATTLIQAVAALGKALAIVDRRLDYDRLDEVFSEDP</sequence>
<evidence type="ECO:0000313" key="2">
    <source>
        <dbReference type="EMBL" id="CAB4817785.1"/>
    </source>
</evidence>
<proteinExistence type="predicted"/>
<dbReference type="SMART" id="SM00530">
    <property type="entry name" value="HTH_XRE"/>
    <property type="match status" value="1"/>
</dbReference>
<dbReference type="Gene3D" id="1.10.260.40">
    <property type="entry name" value="lambda repressor-like DNA-binding domains"/>
    <property type="match status" value="1"/>
</dbReference>
<feature type="domain" description="HTH cro/C1-type" evidence="1">
    <location>
        <begin position="15"/>
        <end position="68"/>
    </location>
</feature>